<proteinExistence type="predicted"/>
<sequence>MDKPPAVSRVGKNGIRTVHLRWQGEEELDIEQPLVALGRTGEQLVLIVADEDARDDRPDGAFVSALSVIVPQDPFPRALDGRQMIWVKNYAENVGLVPQLEHAGFLRTTGTTIARGFTTLPLAVVQLDETEIAQNCALCQRWESTGTEPRFKRCSGCKRRYYHQHAHWKQHKRDCKDLANMRFADVENRRRGDNELPSAPASPETPGPHSTMSYEIQAATPTQCVSQTLTWRGPADVTKGIGVWVQDTDYFAEFVRDNLTGTLGTLDWVCDFPAGAWIGFQIYNLPSAKDYATRAFLQVQPGTTDECLRQNPGQMATASMAALASSLSSASPQLFTYASTALPSTTSSTATPTMTSAGYQTPSSTPNPPNDSNGSTNVGAIVGGAVGGVAALAVIAVLLFLLCRRKSRSSSSASPSEKTYSPGPGPTSPSHGGAGGFFRAMSTNPVDAWRRHVSAGKAPSVAPTRRSRTTSFATQAVTPAMPYAAGTTAPPPLPRSQGPREGVPEVGEGTDYRAYGNLGSVGAVSHGPHTSSGAFAPFSPPPALGAYAPVALSDQQQQRIPSAGLPELGGYDPEPPVRAEQVVRPPTRLSTPGGMTTYGGDGVEVVRGGGAGPGAGGAGYASYSRAQV</sequence>
<reference evidence="7 8" key="1">
    <citation type="submission" date="2021-12" db="EMBL/GenBank/DDBJ databases">
        <title>High titer production of polyol ester of fatty acids by Rhodotorula paludigena BS15 towards product separation-free biomass refinery.</title>
        <authorList>
            <person name="Mano J."/>
            <person name="Ono H."/>
            <person name="Tanaka T."/>
            <person name="Naito K."/>
            <person name="Sushida H."/>
            <person name="Ike M."/>
            <person name="Tokuyasu K."/>
            <person name="Kitaoka M."/>
        </authorList>
    </citation>
    <scope>NUCLEOTIDE SEQUENCE [LARGE SCALE GENOMIC DNA]</scope>
    <source>
        <strain evidence="7 8">BS15</strain>
    </source>
</reference>
<dbReference type="GO" id="GO:0071944">
    <property type="term" value="C:cell periphery"/>
    <property type="evidence" value="ECO:0007669"/>
    <property type="project" value="UniProtKB-ARBA"/>
</dbReference>
<dbReference type="PANTHER" id="PTHR15549">
    <property type="entry name" value="PAIRED IMMUNOGLOBULIN-LIKE TYPE 2 RECEPTOR"/>
    <property type="match status" value="1"/>
</dbReference>
<feature type="region of interest" description="Disordered" evidence="5">
    <location>
        <begin position="562"/>
        <end position="602"/>
    </location>
</feature>
<protein>
    <recommendedName>
        <fullName evidence="9">MYND-type domain-containing protein</fullName>
    </recommendedName>
</protein>
<name>A0AAV5GDU3_9BASI</name>
<evidence type="ECO:0000256" key="5">
    <source>
        <dbReference type="SAM" id="MobiDB-lite"/>
    </source>
</evidence>
<dbReference type="PANTHER" id="PTHR15549:SF26">
    <property type="entry name" value="AXIAL BUDDING PATTERN PROTEIN 2-RELATED"/>
    <property type="match status" value="1"/>
</dbReference>
<comment type="caution">
    <text evidence="7">The sequence shown here is derived from an EMBL/GenBank/DDBJ whole genome shotgun (WGS) entry which is preliminary data.</text>
</comment>
<organism evidence="7 8">
    <name type="scientific">Rhodotorula paludigena</name>
    <dbReference type="NCBI Taxonomy" id="86838"/>
    <lineage>
        <taxon>Eukaryota</taxon>
        <taxon>Fungi</taxon>
        <taxon>Dikarya</taxon>
        <taxon>Basidiomycota</taxon>
        <taxon>Pucciniomycotina</taxon>
        <taxon>Microbotryomycetes</taxon>
        <taxon>Sporidiobolales</taxon>
        <taxon>Sporidiobolaceae</taxon>
        <taxon>Rhodotorula</taxon>
    </lineage>
</organism>
<feature type="compositionally biased region" description="Gly residues" evidence="5">
    <location>
        <begin position="609"/>
        <end position="619"/>
    </location>
</feature>
<dbReference type="AlphaFoldDB" id="A0AAV5GDU3"/>
<gene>
    <name evidence="7" type="ORF">Rhopal_001020-T1</name>
</gene>
<keyword evidence="3 6" id="KW-1133">Transmembrane helix</keyword>
<evidence type="ECO:0000313" key="8">
    <source>
        <dbReference type="Proteomes" id="UP001342314"/>
    </source>
</evidence>
<evidence type="ECO:0000256" key="4">
    <source>
        <dbReference type="ARBA" id="ARBA00023136"/>
    </source>
</evidence>
<dbReference type="GO" id="GO:0016020">
    <property type="term" value="C:membrane"/>
    <property type="evidence" value="ECO:0007669"/>
    <property type="project" value="UniProtKB-SubCell"/>
</dbReference>
<comment type="subcellular location">
    <subcellularLocation>
        <location evidence="1">Membrane</location>
        <topology evidence="1">Single-pass membrane protein</topology>
    </subcellularLocation>
</comment>
<feature type="region of interest" description="Disordered" evidence="5">
    <location>
        <begin position="409"/>
        <end position="439"/>
    </location>
</feature>
<feature type="compositionally biased region" description="Low complexity" evidence="5">
    <location>
        <begin position="499"/>
        <end position="509"/>
    </location>
</feature>
<feature type="region of interest" description="Disordered" evidence="5">
    <location>
        <begin position="455"/>
        <end position="511"/>
    </location>
</feature>
<feature type="region of interest" description="Disordered" evidence="5">
    <location>
        <begin position="609"/>
        <end position="628"/>
    </location>
</feature>
<dbReference type="Gene3D" id="6.10.140.2220">
    <property type="match status" value="1"/>
</dbReference>
<dbReference type="Proteomes" id="UP001342314">
    <property type="component" value="Unassembled WGS sequence"/>
</dbReference>
<feature type="transmembrane region" description="Helical" evidence="6">
    <location>
        <begin position="378"/>
        <end position="402"/>
    </location>
</feature>
<evidence type="ECO:0008006" key="9">
    <source>
        <dbReference type="Google" id="ProtNLM"/>
    </source>
</evidence>
<feature type="region of interest" description="Disordered" evidence="5">
    <location>
        <begin position="186"/>
        <end position="212"/>
    </location>
</feature>
<keyword evidence="8" id="KW-1185">Reference proteome</keyword>
<evidence type="ECO:0000256" key="6">
    <source>
        <dbReference type="SAM" id="Phobius"/>
    </source>
</evidence>
<feature type="region of interest" description="Disordered" evidence="5">
    <location>
        <begin position="343"/>
        <end position="375"/>
    </location>
</feature>
<evidence type="ECO:0000313" key="7">
    <source>
        <dbReference type="EMBL" id="GJN88064.1"/>
    </source>
</evidence>
<keyword evidence="2 6" id="KW-0812">Transmembrane</keyword>
<evidence type="ECO:0000256" key="1">
    <source>
        <dbReference type="ARBA" id="ARBA00004167"/>
    </source>
</evidence>
<accession>A0AAV5GDU3</accession>
<keyword evidence="4 6" id="KW-0472">Membrane</keyword>
<dbReference type="InterPro" id="IPR051694">
    <property type="entry name" value="Immunoregulatory_rcpt-like"/>
</dbReference>
<evidence type="ECO:0000256" key="2">
    <source>
        <dbReference type="ARBA" id="ARBA00022692"/>
    </source>
</evidence>
<evidence type="ECO:0000256" key="3">
    <source>
        <dbReference type="ARBA" id="ARBA00022989"/>
    </source>
</evidence>
<dbReference type="EMBL" id="BQKY01000002">
    <property type="protein sequence ID" value="GJN88064.1"/>
    <property type="molecule type" value="Genomic_DNA"/>
</dbReference>
<dbReference type="SUPFAM" id="SSF144232">
    <property type="entry name" value="HIT/MYND zinc finger-like"/>
    <property type="match status" value="1"/>
</dbReference>